<name>A0ABT1NN62_9FIRM</name>
<dbReference type="Proteomes" id="UP001651880">
    <property type="component" value="Unassembled WGS sequence"/>
</dbReference>
<proteinExistence type="inferred from homology"/>
<comment type="caution">
    <text evidence="4">The sequence shown here is derived from an EMBL/GenBank/DDBJ whole genome shotgun (WGS) entry which is preliminary data.</text>
</comment>
<feature type="domain" description="Metallo-beta-lactamase" evidence="3">
    <location>
        <begin position="7"/>
        <end position="183"/>
    </location>
</feature>
<gene>
    <name evidence="4" type="ORF">LJD61_17785</name>
</gene>
<dbReference type="GO" id="GO:0016787">
    <property type="term" value="F:hydrolase activity"/>
    <property type="evidence" value="ECO:0007669"/>
    <property type="project" value="UniProtKB-KW"/>
</dbReference>
<evidence type="ECO:0000256" key="2">
    <source>
        <dbReference type="HAMAP-Rule" id="MF_00457"/>
    </source>
</evidence>
<keyword evidence="1 2" id="KW-0378">Hydrolase</keyword>
<dbReference type="SUPFAM" id="SSF56281">
    <property type="entry name" value="Metallo-hydrolase/oxidoreductase"/>
    <property type="match status" value="1"/>
</dbReference>
<evidence type="ECO:0000313" key="5">
    <source>
        <dbReference type="Proteomes" id="UP001651880"/>
    </source>
</evidence>
<accession>A0ABT1NN62</accession>
<protein>
    <recommendedName>
        <fullName evidence="2">UPF0173 metal-dependent hydrolase LJD61_17785</fullName>
    </recommendedName>
</protein>
<dbReference type="EMBL" id="JAJEKE010000021">
    <property type="protein sequence ID" value="MCQ1531376.1"/>
    <property type="molecule type" value="Genomic_DNA"/>
</dbReference>
<sequence length="220" mass="23995">MRIRFIGHSCFLIEEGKYSLLFDPFITENPTATVKAADLNPTHIFVSHYHGDHRGDAVDIAKRTGAVVFTSFEVGNELDKSGINVIAGHIGGKAKTEFGSVKLFQALHGSGIAGGHACGFVVDLMGKKIYHAGDTGLTKDMELLWKQNIDLALLPIGDFYTMGPEDALEAVKMIKPKYVIPMHYNTFPAISQNPEAFKKAVEDETGVKAMVLKPGESMEL</sequence>
<dbReference type="InterPro" id="IPR050114">
    <property type="entry name" value="UPF0173_UPF0282_UlaG_hydrolase"/>
</dbReference>
<evidence type="ECO:0000259" key="3">
    <source>
        <dbReference type="SMART" id="SM00849"/>
    </source>
</evidence>
<dbReference type="PANTHER" id="PTHR43546">
    <property type="entry name" value="UPF0173 METAL-DEPENDENT HYDROLASE MJ1163-RELATED"/>
    <property type="match status" value="1"/>
</dbReference>
<dbReference type="PANTHER" id="PTHR43546:SF3">
    <property type="entry name" value="UPF0173 METAL-DEPENDENT HYDROLASE MJ1163"/>
    <property type="match status" value="1"/>
</dbReference>
<dbReference type="InterPro" id="IPR022877">
    <property type="entry name" value="UPF0173"/>
</dbReference>
<dbReference type="RefSeq" id="WP_255228905.1">
    <property type="nucleotide sequence ID" value="NZ_JAJEKE010000021.1"/>
</dbReference>
<dbReference type="SMART" id="SM00849">
    <property type="entry name" value="Lactamase_B"/>
    <property type="match status" value="1"/>
</dbReference>
<dbReference type="NCBIfam" id="NF001911">
    <property type="entry name" value="PRK00685.1"/>
    <property type="match status" value="1"/>
</dbReference>
<keyword evidence="5" id="KW-1185">Reference proteome</keyword>
<dbReference type="HAMAP" id="MF_00457">
    <property type="entry name" value="UPF0173"/>
    <property type="match status" value="1"/>
</dbReference>
<comment type="similarity">
    <text evidence="2">Belongs to the UPF0173 family.</text>
</comment>
<evidence type="ECO:0000313" key="4">
    <source>
        <dbReference type="EMBL" id="MCQ1531376.1"/>
    </source>
</evidence>
<dbReference type="Pfam" id="PF13483">
    <property type="entry name" value="Lactamase_B_3"/>
    <property type="match status" value="1"/>
</dbReference>
<evidence type="ECO:0000256" key="1">
    <source>
        <dbReference type="ARBA" id="ARBA00022801"/>
    </source>
</evidence>
<organism evidence="4 5">
    <name type="scientific">Lutispora saccharofermentans</name>
    <dbReference type="NCBI Taxonomy" id="3024236"/>
    <lineage>
        <taxon>Bacteria</taxon>
        <taxon>Bacillati</taxon>
        <taxon>Bacillota</taxon>
        <taxon>Clostridia</taxon>
        <taxon>Lutisporales</taxon>
        <taxon>Lutisporaceae</taxon>
        <taxon>Lutispora</taxon>
    </lineage>
</organism>
<dbReference type="InterPro" id="IPR036866">
    <property type="entry name" value="RibonucZ/Hydroxyglut_hydro"/>
</dbReference>
<reference evidence="4 5" key="1">
    <citation type="submission" date="2021-10" db="EMBL/GenBank/DDBJ databases">
        <title>Lutispora strain m25 sp. nov., a thermophilic, non-spore-forming bacterium isolated from a lab-scale methanogenic bioreactor digesting anaerobic sludge.</title>
        <authorList>
            <person name="El Houari A."/>
            <person name="Mcdonald J."/>
        </authorList>
    </citation>
    <scope>NUCLEOTIDE SEQUENCE [LARGE SCALE GENOMIC DNA]</scope>
    <source>
        <strain evidence="5">m25</strain>
    </source>
</reference>
<dbReference type="Gene3D" id="3.60.15.10">
    <property type="entry name" value="Ribonuclease Z/Hydroxyacylglutathione hydrolase-like"/>
    <property type="match status" value="1"/>
</dbReference>
<dbReference type="InterPro" id="IPR001279">
    <property type="entry name" value="Metallo-B-lactamas"/>
</dbReference>